<protein>
    <submittedName>
        <fullName evidence="1">Uncharacterized protein</fullName>
    </submittedName>
</protein>
<evidence type="ECO:0000313" key="2">
    <source>
        <dbReference type="Proteomes" id="UP000308600"/>
    </source>
</evidence>
<dbReference type="Proteomes" id="UP000308600">
    <property type="component" value="Unassembled WGS sequence"/>
</dbReference>
<keyword evidence="2" id="KW-1185">Reference proteome</keyword>
<evidence type="ECO:0000313" key="1">
    <source>
        <dbReference type="EMBL" id="TFK63159.1"/>
    </source>
</evidence>
<name>A0ACD3AC15_9AGAR</name>
<organism evidence="1 2">
    <name type="scientific">Pluteus cervinus</name>
    <dbReference type="NCBI Taxonomy" id="181527"/>
    <lineage>
        <taxon>Eukaryota</taxon>
        <taxon>Fungi</taxon>
        <taxon>Dikarya</taxon>
        <taxon>Basidiomycota</taxon>
        <taxon>Agaricomycotina</taxon>
        <taxon>Agaricomycetes</taxon>
        <taxon>Agaricomycetidae</taxon>
        <taxon>Agaricales</taxon>
        <taxon>Pluteineae</taxon>
        <taxon>Pluteaceae</taxon>
        <taxon>Pluteus</taxon>
    </lineage>
</organism>
<reference evidence="1 2" key="1">
    <citation type="journal article" date="2019" name="Nat. Ecol. Evol.">
        <title>Megaphylogeny resolves global patterns of mushroom evolution.</title>
        <authorList>
            <person name="Varga T."/>
            <person name="Krizsan K."/>
            <person name="Foldi C."/>
            <person name="Dima B."/>
            <person name="Sanchez-Garcia M."/>
            <person name="Sanchez-Ramirez S."/>
            <person name="Szollosi G.J."/>
            <person name="Szarkandi J.G."/>
            <person name="Papp V."/>
            <person name="Albert L."/>
            <person name="Andreopoulos W."/>
            <person name="Angelini C."/>
            <person name="Antonin V."/>
            <person name="Barry K.W."/>
            <person name="Bougher N.L."/>
            <person name="Buchanan P."/>
            <person name="Buyck B."/>
            <person name="Bense V."/>
            <person name="Catcheside P."/>
            <person name="Chovatia M."/>
            <person name="Cooper J."/>
            <person name="Damon W."/>
            <person name="Desjardin D."/>
            <person name="Finy P."/>
            <person name="Geml J."/>
            <person name="Haridas S."/>
            <person name="Hughes K."/>
            <person name="Justo A."/>
            <person name="Karasinski D."/>
            <person name="Kautmanova I."/>
            <person name="Kiss B."/>
            <person name="Kocsube S."/>
            <person name="Kotiranta H."/>
            <person name="LaButti K.M."/>
            <person name="Lechner B.E."/>
            <person name="Liimatainen K."/>
            <person name="Lipzen A."/>
            <person name="Lukacs Z."/>
            <person name="Mihaltcheva S."/>
            <person name="Morgado L.N."/>
            <person name="Niskanen T."/>
            <person name="Noordeloos M.E."/>
            <person name="Ohm R.A."/>
            <person name="Ortiz-Santana B."/>
            <person name="Ovrebo C."/>
            <person name="Racz N."/>
            <person name="Riley R."/>
            <person name="Savchenko A."/>
            <person name="Shiryaev A."/>
            <person name="Soop K."/>
            <person name="Spirin V."/>
            <person name="Szebenyi C."/>
            <person name="Tomsovsky M."/>
            <person name="Tulloss R.E."/>
            <person name="Uehling J."/>
            <person name="Grigoriev I.V."/>
            <person name="Vagvolgyi C."/>
            <person name="Papp T."/>
            <person name="Martin F.M."/>
            <person name="Miettinen O."/>
            <person name="Hibbett D.S."/>
            <person name="Nagy L.G."/>
        </authorList>
    </citation>
    <scope>NUCLEOTIDE SEQUENCE [LARGE SCALE GENOMIC DNA]</scope>
    <source>
        <strain evidence="1 2">NL-1719</strain>
    </source>
</reference>
<gene>
    <name evidence="1" type="ORF">BDN72DRAFT_333726</name>
</gene>
<proteinExistence type="predicted"/>
<dbReference type="EMBL" id="ML208537">
    <property type="protein sequence ID" value="TFK63159.1"/>
    <property type="molecule type" value="Genomic_DNA"/>
</dbReference>
<accession>A0ACD3AC15</accession>
<sequence>MSTFKDSTFNASNPVFYNTTNNIGALPAFYPPRESLLRTLAEVAVKRASWNPDAPKCHPNTRKPIRTSLTKWPDDPGGHPVQWICGYTGTGKTTIAQTMAEYWAKEGRLAATFFFSRLSEDTSSTEYFKETIAYQLLQILSFPDDALRFLQREELSARGWAAIVDALSSLPQTRPPPRLPMIIIFDGLDECHDLDEPISLLRDILASASKLKHLIKFLVCCRPELMIEKTFTDLNPGGTVTRRVTIGEDRADHNDIRTSLRHSFKRICEVRRKENTISIRNGLWPSEYEVEELVDRASGQFVFAAIVIAFVDDEYEDPVELLNRVLERRGPSFRAIDDLYLVILERVDARIGSPELRRMLRNLLWSVSRMSTHMLPHFWFEEQVKFNILVKHLHTVLHRPDGLDGAIRLRHKSFDDFLERPSSRHSFSISWVSRWFACVRSNSVHTSSFYGAELDQHHRQTCEGFIVVFQEPFRRLRYMYLKKGQEVHCCT</sequence>